<evidence type="ECO:0000256" key="1">
    <source>
        <dbReference type="ARBA" id="ARBA00004884"/>
    </source>
</evidence>
<dbReference type="UniPathway" id="UPA00033">
    <property type="reaction ID" value="UER00034"/>
</dbReference>
<evidence type="ECO:0000256" key="4">
    <source>
        <dbReference type="ARBA" id="ARBA00012847"/>
    </source>
</evidence>
<dbReference type="InterPro" id="IPR027281">
    <property type="entry name" value="Lys1"/>
</dbReference>
<sequence length="313" mass="35505">MLIYIRAETRPNECRTPLVPDDVARLIAAGHTCLVETSETRCFTDVQYRYAGATLVTEPWYSYTTALIIGLKELDHLDQLNGNTHLFFSHSRKGQEGGQRIIDAFANSHSLLYDMEYLTEKGKRLVSFGYYAGLVGAILGLRQHYNKEHGLPDIANLKPWASYADILSFYRPTEPRVVIVGDGKSSKGAQHILHTLGLNYTVRRRGDEVDLTCDILINCIALDPSFTNVWIPTVSKQLVIVDISCDYAKENNPLPFYKEATTWETPVYRWNEVSLIAIDNLPSLLPRESSIEFSRQLTPLIDNYGDETWERAL</sequence>
<evidence type="ECO:0000256" key="10">
    <source>
        <dbReference type="ARBA" id="ARBA00033228"/>
    </source>
</evidence>
<keyword evidence="6" id="KW-0028">Amino-acid biosynthesis</keyword>
<comment type="catalytic activity">
    <reaction evidence="11">
        <text>L-saccharopine + NAD(+) + H2O = L-lysine + 2-oxoglutarate + NADH + H(+)</text>
        <dbReference type="Rhea" id="RHEA:12440"/>
        <dbReference type="ChEBI" id="CHEBI:15377"/>
        <dbReference type="ChEBI" id="CHEBI:15378"/>
        <dbReference type="ChEBI" id="CHEBI:16810"/>
        <dbReference type="ChEBI" id="CHEBI:32551"/>
        <dbReference type="ChEBI" id="CHEBI:57540"/>
        <dbReference type="ChEBI" id="CHEBI:57945"/>
        <dbReference type="ChEBI" id="CHEBI:57951"/>
        <dbReference type="EC" id="1.5.1.7"/>
    </reaction>
</comment>
<protein>
    <recommendedName>
        <fullName evidence="5">Saccharopine dehydrogenase [NAD(+), L-lysine-forming]</fullName>
        <ecNumber evidence="4">1.5.1.7</ecNumber>
    </recommendedName>
    <alternativeName>
        <fullName evidence="10">Lysine--2-oxoglutarate reductase</fullName>
    </alternativeName>
</protein>
<dbReference type="InterPro" id="IPR051168">
    <property type="entry name" value="AASS"/>
</dbReference>
<dbReference type="PANTHER" id="PTHR11133">
    <property type="entry name" value="SACCHAROPINE DEHYDROGENASE"/>
    <property type="match status" value="1"/>
</dbReference>
<evidence type="ECO:0000256" key="6">
    <source>
        <dbReference type="ARBA" id="ARBA00022605"/>
    </source>
</evidence>
<dbReference type="EC" id="1.5.1.7" evidence="4"/>
<accession>A0A6C0L8Y0</accession>
<proteinExistence type="inferred from homology"/>
<evidence type="ECO:0000259" key="12">
    <source>
        <dbReference type="SMART" id="SM01003"/>
    </source>
</evidence>
<dbReference type="SUPFAM" id="SSF52283">
    <property type="entry name" value="Formate/glycerate dehydrogenase catalytic domain-like"/>
    <property type="match status" value="1"/>
</dbReference>
<dbReference type="PIRSF" id="PIRSF018250">
    <property type="entry name" value="Saccharopine_DH_Lys"/>
    <property type="match status" value="1"/>
</dbReference>
<comment type="pathway">
    <text evidence="1">Amino-acid biosynthesis; L-lysine biosynthesis via AAA pathway; L-lysine from L-alpha-aminoadipate (fungal route): step 3/3.</text>
</comment>
<keyword evidence="7" id="KW-0560">Oxidoreductase</keyword>
<dbReference type="EMBL" id="MN740437">
    <property type="protein sequence ID" value="QHU26161.1"/>
    <property type="molecule type" value="Genomic_DNA"/>
</dbReference>
<reference evidence="13" key="1">
    <citation type="journal article" date="2020" name="Nature">
        <title>Giant virus diversity and host interactions through global metagenomics.</title>
        <authorList>
            <person name="Schulz F."/>
            <person name="Roux S."/>
            <person name="Paez-Espino D."/>
            <person name="Jungbluth S."/>
            <person name="Walsh D.A."/>
            <person name="Denef V.J."/>
            <person name="McMahon K.D."/>
            <person name="Konstantinidis K.T."/>
            <person name="Eloe-Fadrosh E.A."/>
            <person name="Kyrpides N.C."/>
            <person name="Woyke T."/>
        </authorList>
    </citation>
    <scope>NUCLEOTIDE SEQUENCE</scope>
    <source>
        <strain evidence="13">GVMAG-M-3300027759-16</strain>
    </source>
</reference>
<dbReference type="GO" id="GO:0004754">
    <property type="term" value="F:saccharopine dehydrogenase (NAD+, L-lysine-forming) activity"/>
    <property type="evidence" value="ECO:0007669"/>
    <property type="project" value="UniProtKB-EC"/>
</dbReference>
<evidence type="ECO:0000256" key="3">
    <source>
        <dbReference type="ARBA" id="ARBA00011245"/>
    </source>
</evidence>
<dbReference type="GO" id="GO:0019878">
    <property type="term" value="P:lysine biosynthetic process via aminoadipic acid"/>
    <property type="evidence" value="ECO:0007669"/>
    <property type="project" value="UniProtKB-UniPathway"/>
</dbReference>
<evidence type="ECO:0000256" key="9">
    <source>
        <dbReference type="ARBA" id="ARBA00023157"/>
    </source>
</evidence>
<dbReference type="Gene3D" id="3.40.50.720">
    <property type="entry name" value="NAD(P)-binding Rossmann-like Domain"/>
    <property type="match status" value="2"/>
</dbReference>
<evidence type="ECO:0000256" key="2">
    <source>
        <dbReference type="ARBA" id="ARBA00005689"/>
    </source>
</evidence>
<dbReference type="InterPro" id="IPR007886">
    <property type="entry name" value="AlaDH/PNT_N"/>
</dbReference>
<evidence type="ECO:0000313" key="13">
    <source>
        <dbReference type="EMBL" id="QHU26161.1"/>
    </source>
</evidence>
<organism evidence="13">
    <name type="scientific">viral metagenome</name>
    <dbReference type="NCBI Taxonomy" id="1070528"/>
    <lineage>
        <taxon>unclassified sequences</taxon>
        <taxon>metagenomes</taxon>
        <taxon>organismal metagenomes</taxon>
    </lineage>
</organism>
<dbReference type="Pfam" id="PF05222">
    <property type="entry name" value="AlaDh_PNT_N"/>
    <property type="match status" value="1"/>
</dbReference>
<evidence type="ECO:0000256" key="7">
    <source>
        <dbReference type="ARBA" id="ARBA00023002"/>
    </source>
</evidence>
<keyword evidence="8" id="KW-0520">NAD</keyword>
<name>A0A6C0L8Y0_9ZZZZ</name>
<dbReference type="InterPro" id="IPR007698">
    <property type="entry name" value="AlaDH/PNT_NAD(H)-bd"/>
</dbReference>
<dbReference type="PANTHER" id="PTHR11133:SF23">
    <property type="entry name" value="SACCHAROPINE DEHYDROGENASE [NAD(+), L-LYSINE-FORMING]"/>
    <property type="match status" value="1"/>
</dbReference>
<dbReference type="SMART" id="SM01003">
    <property type="entry name" value="AlaDh_PNT_N"/>
    <property type="match status" value="1"/>
</dbReference>
<dbReference type="GO" id="GO:0005737">
    <property type="term" value="C:cytoplasm"/>
    <property type="evidence" value="ECO:0007669"/>
    <property type="project" value="TreeGrafter"/>
</dbReference>
<keyword evidence="9" id="KW-1015">Disulfide bond</keyword>
<comment type="subunit">
    <text evidence="3">Monomer.</text>
</comment>
<dbReference type="AlphaFoldDB" id="A0A6C0L8Y0"/>
<comment type="similarity">
    <text evidence="2">Belongs to the AlaDH/PNT family.</text>
</comment>
<feature type="domain" description="Alanine dehydrogenase/pyridine nucleotide transhydrogenase N-terminal" evidence="12">
    <location>
        <begin position="4"/>
        <end position="135"/>
    </location>
</feature>
<dbReference type="Pfam" id="PF01262">
    <property type="entry name" value="AlaDh_PNT_C"/>
    <property type="match status" value="1"/>
</dbReference>
<evidence type="ECO:0000256" key="11">
    <source>
        <dbReference type="ARBA" id="ARBA00047860"/>
    </source>
</evidence>
<dbReference type="InterPro" id="IPR036291">
    <property type="entry name" value="NAD(P)-bd_dom_sf"/>
</dbReference>
<evidence type="ECO:0000256" key="5">
    <source>
        <dbReference type="ARBA" id="ARBA00021221"/>
    </source>
</evidence>
<evidence type="ECO:0000256" key="8">
    <source>
        <dbReference type="ARBA" id="ARBA00023027"/>
    </source>
</evidence>
<dbReference type="SUPFAM" id="SSF51735">
    <property type="entry name" value="NAD(P)-binding Rossmann-fold domains"/>
    <property type="match status" value="1"/>
</dbReference>